<evidence type="ECO:0000256" key="2">
    <source>
        <dbReference type="ARBA" id="ARBA00022603"/>
    </source>
</evidence>
<evidence type="ECO:0000256" key="1">
    <source>
        <dbReference type="ARBA" id="ARBA00007228"/>
    </source>
</evidence>
<evidence type="ECO:0000259" key="4">
    <source>
        <dbReference type="Pfam" id="PF00588"/>
    </source>
</evidence>
<dbReference type="SUPFAM" id="SSF55315">
    <property type="entry name" value="L30e-like"/>
    <property type="match status" value="1"/>
</dbReference>
<name>A0ABW1V292_9BACL</name>
<dbReference type="PANTHER" id="PTHR43191">
    <property type="entry name" value="RRNA METHYLTRANSFERASE 3"/>
    <property type="match status" value="1"/>
</dbReference>
<dbReference type="PANTHER" id="PTHR43191:SF2">
    <property type="entry name" value="RRNA METHYLTRANSFERASE 3, MITOCHONDRIAL"/>
    <property type="match status" value="1"/>
</dbReference>
<evidence type="ECO:0000256" key="3">
    <source>
        <dbReference type="ARBA" id="ARBA00022679"/>
    </source>
</evidence>
<dbReference type="InterPro" id="IPR029028">
    <property type="entry name" value="Alpha/beta_knot_MTases"/>
</dbReference>
<evidence type="ECO:0000313" key="6">
    <source>
        <dbReference type="EMBL" id="MFC6331808.1"/>
    </source>
</evidence>
<feature type="domain" description="tRNA/rRNA methyltransferase SpoU type" evidence="4">
    <location>
        <begin position="122"/>
        <end position="261"/>
    </location>
</feature>
<proteinExistence type="inferred from homology"/>
<feature type="domain" description="MRM3-like substrate binding" evidence="5">
    <location>
        <begin position="15"/>
        <end position="104"/>
    </location>
</feature>
<dbReference type="InterPro" id="IPR053888">
    <property type="entry name" value="MRM3-like_sub_bind"/>
</dbReference>
<dbReference type="Gene3D" id="3.40.1280.10">
    <property type="match status" value="1"/>
</dbReference>
<dbReference type="Gene3D" id="3.30.1330.30">
    <property type="match status" value="1"/>
</dbReference>
<comment type="similarity">
    <text evidence="1">Belongs to the class IV-like SAM-binding methyltransferase superfamily. RNA methyltransferase TrmH family.</text>
</comment>
<dbReference type="Pfam" id="PF00588">
    <property type="entry name" value="SpoU_methylase"/>
    <property type="match status" value="1"/>
</dbReference>
<dbReference type="CDD" id="cd18095">
    <property type="entry name" value="SpoU-like_rRNA-MTase"/>
    <property type="match status" value="1"/>
</dbReference>
<dbReference type="GO" id="GO:0032259">
    <property type="term" value="P:methylation"/>
    <property type="evidence" value="ECO:0007669"/>
    <property type="project" value="UniProtKB-KW"/>
</dbReference>
<dbReference type="Pfam" id="PF22435">
    <property type="entry name" value="MRM3-like_sub_bind"/>
    <property type="match status" value="1"/>
</dbReference>
<protein>
    <submittedName>
        <fullName evidence="6">TrmH family RNA methyltransferase</fullName>
    </submittedName>
</protein>
<keyword evidence="2 6" id="KW-0489">Methyltransferase</keyword>
<evidence type="ECO:0000259" key="5">
    <source>
        <dbReference type="Pfam" id="PF22435"/>
    </source>
</evidence>
<dbReference type="InterPro" id="IPR001537">
    <property type="entry name" value="SpoU_MeTrfase"/>
</dbReference>
<accession>A0ABW1V292</accession>
<keyword evidence="3" id="KW-0808">Transferase</keyword>
<dbReference type="InterPro" id="IPR029026">
    <property type="entry name" value="tRNA_m1G_MTases_N"/>
</dbReference>
<evidence type="ECO:0000313" key="7">
    <source>
        <dbReference type="Proteomes" id="UP001596233"/>
    </source>
</evidence>
<dbReference type="Proteomes" id="UP001596233">
    <property type="component" value="Unassembled WGS sequence"/>
</dbReference>
<gene>
    <name evidence="6" type="ORF">ACFP56_04170</name>
</gene>
<keyword evidence="7" id="KW-1185">Reference proteome</keyword>
<dbReference type="GO" id="GO:0008168">
    <property type="term" value="F:methyltransferase activity"/>
    <property type="evidence" value="ECO:0007669"/>
    <property type="project" value="UniProtKB-KW"/>
</dbReference>
<dbReference type="RefSeq" id="WP_379231426.1">
    <property type="nucleotide sequence ID" value="NZ_JBHSTE010000001.1"/>
</dbReference>
<reference evidence="7" key="1">
    <citation type="journal article" date="2019" name="Int. J. Syst. Evol. Microbiol.">
        <title>The Global Catalogue of Microorganisms (GCM) 10K type strain sequencing project: providing services to taxonomists for standard genome sequencing and annotation.</title>
        <authorList>
            <consortium name="The Broad Institute Genomics Platform"/>
            <consortium name="The Broad Institute Genome Sequencing Center for Infectious Disease"/>
            <person name="Wu L."/>
            <person name="Ma J."/>
        </authorList>
    </citation>
    <scope>NUCLEOTIDE SEQUENCE [LARGE SCALE GENOMIC DNA]</scope>
    <source>
        <strain evidence="7">PCU 280</strain>
    </source>
</reference>
<organism evidence="6 7">
    <name type="scientific">Paenibacillus septentrionalis</name>
    <dbReference type="NCBI Taxonomy" id="429342"/>
    <lineage>
        <taxon>Bacteria</taxon>
        <taxon>Bacillati</taxon>
        <taxon>Bacillota</taxon>
        <taxon>Bacilli</taxon>
        <taxon>Bacillales</taxon>
        <taxon>Paenibacillaceae</taxon>
        <taxon>Paenibacillus</taxon>
    </lineage>
</organism>
<comment type="caution">
    <text evidence="6">The sequence shown here is derived from an EMBL/GenBank/DDBJ whole genome shotgun (WGS) entry which is preliminary data.</text>
</comment>
<dbReference type="SUPFAM" id="SSF75217">
    <property type="entry name" value="alpha/beta knot"/>
    <property type="match status" value="1"/>
</dbReference>
<dbReference type="InterPro" id="IPR051259">
    <property type="entry name" value="rRNA_Methyltransferase"/>
</dbReference>
<sequence length="269" mass="29672">MTYTNEHKLLSSVQNERVKLWASLLEKKHRDRQRLFIIEGIHLVKEAITAGADIEAIVYDADKGLPKEIVELQSKTASFTEWFKATSNVMAKCTGTDSAPPIFAVMGKLKTNDEALYKPNSLVVVLDGVRDPGNVGTIIRSADAVGADAVLLGKGCVDLYNPKTVRSTMGSLFHLPIVEGELKPYIERAKQQDIQIVGTSLQATQHCYAYNWKQGSWLVMGSESDGLSAEIETLVNQTVIIPMKGQSESLNVAMATTVLLYEALRQREF</sequence>
<dbReference type="InterPro" id="IPR029064">
    <property type="entry name" value="Ribosomal_eL30-like_sf"/>
</dbReference>
<dbReference type="EMBL" id="JBHSTE010000001">
    <property type="protein sequence ID" value="MFC6331808.1"/>
    <property type="molecule type" value="Genomic_DNA"/>
</dbReference>